<dbReference type="AlphaFoldDB" id="A0AAN6S040"/>
<keyword evidence="2" id="KW-1185">Reference proteome</keyword>
<evidence type="ECO:0000313" key="1">
    <source>
        <dbReference type="EMBL" id="KAK3935133.1"/>
    </source>
</evidence>
<evidence type="ECO:0000313" key="2">
    <source>
        <dbReference type="Proteomes" id="UP001303473"/>
    </source>
</evidence>
<proteinExistence type="predicted"/>
<protein>
    <submittedName>
        <fullName evidence="1">Uncharacterized protein</fullName>
    </submittedName>
</protein>
<dbReference type="EMBL" id="MU853939">
    <property type="protein sequence ID" value="KAK3935133.1"/>
    <property type="molecule type" value="Genomic_DNA"/>
</dbReference>
<name>A0AAN6S040_9PEZI</name>
<organism evidence="1 2">
    <name type="scientific">Diplogelasinospora grovesii</name>
    <dbReference type="NCBI Taxonomy" id="303347"/>
    <lineage>
        <taxon>Eukaryota</taxon>
        <taxon>Fungi</taxon>
        <taxon>Dikarya</taxon>
        <taxon>Ascomycota</taxon>
        <taxon>Pezizomycotina</taxon>
        <taxon>Sordariomycetes</taxon>
        <taxon>Sordariomycetidae</taxon>
        <taxon>Sordariales</taxon>
        <taxon>Diplogelasinosporaceae</taxon>
        <taxon>Diplogelasinospora</taxon>
    </lineage>
</organism>
<sequence length="318" mass="33736">MPGTSATEVVATQTQVWTTNCQACTIVGGVADQETCTTVAGCKPTAAPAPTIAAWVGNFSTIDIGNAEDGNGGKDLASEMFTKLKAMCDRTSCKSTPAVMDNVEAILNDGDEPLKPAMYLQDATFSSPAVLEQMLSIGISSWVAALNNKDLGLCKEVEYEADADETGSGCGHGPISPNRLRRKIRRDDGAVIWERSGLALEERRLKERCRDDCDHPLVCHYSARMCSAPNEITVVMAGASSPYTNRLNIGVKLDNTGDGFLCEEITDALTAAVALLGPELLEADALADVELEAICGFIEDPTSIFGSLHNTVKVAARS</sequence>
<gene>
    <name evidence="1" type="ORF">QBC46DRAFT_423628</name>
</gene>
<accession>A0AAN6S040</accession>
<reference evidence="2" key="1">
    <citation type="journal article" date="2023" name="Mol. Phylogenet. Evol.">
        <title>Genome-scale phylogeny and comparative genomics of the fungal order Sordariales.</title>
        <authorList>
            <person name="Hensen N."/>
            <person name="Bonometti L."/>
            <person name="Westerberg I."/>
            <person name="Brannstrom I.O."/>
            <person name="Guillou S."/>
            <person name="Cros-Aarteil S."/>
            <person name="Calhoun S."/>
            <person name="Haridas S."/>
            <person name="Kuo A."/>
            <person name="Mondo S."/>
            <person name="Pangilinan J."/>
            <person name="Riley R."/>
            <person name="LaButti K."/>
            <person name="Andreopoulos B."/>
            <person name="Lipzen A."/>
            <person name="Chen C."/>
            <person name="Yan M."/>
            <person name="Daum C."/>
            <person name="Ng V."/>
            <person name="Clum A."/>
            <person name="Steindorff A."/>
            <person name="Ohm R.A."/>
            <person name="Martin F."/>
            <person name="Silar P."/>
            <person name="Natvig D.O."/>
            <person name="Lalanne C."/>
            <person name="Gautier V."/>
            <person name="Ament-Velasquez S.L."/>
            <person name="Kruys A."/>
            <person name="Hutchinson M.I."/>
            <person name="Powell A.J."/>
            <person name="Barry K."/>
            <person name="Miller A.N."/>
            <person name="Grigoriev I.V."/>
            <person name="Debuchy R."/>
            <person name="Gladieux P."/>
            <person name="Hiltunen Thoren M."/>
            <person name="Johannesson H."/>
        </authorList>
    </citation>
    <scope>NUCLEOTIDE SEQUENCE [LARGE SCALE GENOMIC DNA]</scope>
    <source>
        <strain evidence="2">CBS 340.73</strain>
    </source>
</reference>
<dbReference type="Proteomes" id="UP001303473">
    <property type="component" value="Unassembled WGS sequence"/>
</dbReference>
<comment type="caution">
    <text evidence="1">The sequence shown here is derived from an EMBL/GenBank/DDBJ whole genome shotgun (WGS) entry which is preliminary data.</text>
</comment>